<feature type="domain" description="DNA-3-methyladenine glycosylase AlkA N-terminal" evidence="2">
    <location>
        <begin position="3"/>
        <end position="120"/>
    </location>
</feature>
<dbReference type="AlphaFoldDB" id="A0A839QQI0"/>
<dbReference type="Gene3D" id="3.30.310.20">
    <property type="entry name" value="DNA-3-methyladenine glycosylase AlkA, N-terminal domain"/>
    <property type="match status" value="1"/>
</dbReference>
<sequence>MSRFALKVNGHLDPGHILSVLAVHALPGMDIQDPSLGTHTSPIALASGHHLVTLGFTPNEVLVDCPSSNAADRSELGARITDWLDLATDLTPIQALLGADAVLAPLISSHPWRRLTGYLDGFEAACATVLGQHVSLAAARTFGSRLLQAFGEQGPGGSVPLPHGATADRSLPRGNSRDSGADRFQGPHTPRGGHRLRLPASGDRAEMPLDPIRAAYAARGGTMDSRLLADTGHGRQERTRRRRPSAARGTGWDHRKGSAGSRSGMVPLPRLCVGTPVGGARRRRTLPPTGSENARRDPQAQFILRRNSRELRLQSGMDGIRRLLRVGSRKRLNP</sequence>
<proteinExistence type="predicted"/>
<evidence type="ECO:0000313" key="3">
    <source>
        <dbReference type="EMBL" id="MBB2995512.1"/>
    </source>
</evidence>
<gene>
    <name evidence="3" type="ORF">E9229_001703</name>
</gene>
<comment type="caution">
    <text evidence="3">The sequence shown here is derived from an EMBL/GenBank/DDBJ whole genome shotgun (WGS) entry which is preliminary data.</text>
</comment>
<dbReference type="Gene3D" id="1.10.340.30">
    <property type="entry name" value="Hypothetical protein, domain 2"/>
    <property type="match status" value="1"/>
</dbReference>
<keyword evidence="4" id="KW-1185">Reference proteome</keyword>
<dbReference type="SMART" id="SM01009">
    <property type="entry name" value="AlkA_N"/>
    <property type="match status" value="1"/>
</dbReference>
<dbReference type="Proteomes" id="UP000523000">
    <property type="component" value="Unassembled WGS sequence"/>
</dbReference>
<dbReference type="Pfam" id="PF06029">
    <property type="entry name" value="AlkA_N"/>
    <property type="match status" value="1"/>
</dbReference>
<evidence type="ECO:0000313" key="4">
    <source>
        <dbReference type="Proteomes" id="UP000523000"/>
    </source>
</evidence>
<organism evidence="3 4">
    <name type="scientific">Paeniglutamicibacter cryotolerans</name>
    <dbReference type="NCBI Taxonomy" id="670079"/>
    <lineage>
        <taxon>Bacteria</taxon>
        <taxon>Bacillati</taxon>
        <taxon>Actinomycetota</taxon>
        <taxon>Actinomycetes</taxon>
        <taxon>Micrococcales</taxon>
        <taxon>Micrococcaceae</taxon>
        <taxon>Paeniglutamicibacter</taxon>
    </lineage>
</organism>
<evidence type="ECO:0000259" key="2">
    <source>
        <dbReference type="SMART" id="SM01009"/>
    </source>
</evidence>
<accession>A0A839QQI0</accession>
<feature type="region of interest" description="Disordered" evidence="1">
    <location>
        <begin position="223"/>
        <end position="299"/>
    </location>
</feature>
<dbReference type="InterPro" id="IPR010316">
    <property type="entry name" value="AlkA_N"/>
</dbReference>
<name>A0A839QQI0_9MICC</name>
<reference evidence="3 4" key="1">
    <citation type="submission" date="2020-08" db="EMBL/GenBank/DDBJ databases">
        <title>Sequencing the genomes of 1000 actinobacteria strains.</title>
        <authorList>
            <person name="Klenk H.-P."/>
        </authorList>
    </citation>
    <scope>NUCLEOTIDE SEQUENCE [LARGE SCALE GENOMIC DNA]</scope>
    <source>
        <strain evidence="3 4">DSM 22826</strain>
    </source>
</reference>
<dbReference type="EMBL" id="JACHVS010000001">
    <property type="protein sequence ID" value="MBB2995512.1"/>
    <property type="molecule type" value="Genomic_DNA"/>
</dbReference>
<protein>
    <recommendedName>
        <fullName evidence="2">DNA-3-methyladenine glycosylase AlkA N-terminal domain-containing protein</fullName>
    </recommendedName>
</protein>
<evidence type="ECO:0000256" key="1">
    <source>
        <dbReference type="SAM" id="MobiDB-lite"/>
    </source>
</evidence>
<dbReference type="InterPro" id="IPR037046">
    <property type="entry name" value="AlkA_N_sf"/>
</dbReference>
<feature type="region of interest" description="Disordered" evidence="1">
    <location>
        <begin position="153"/>
        <end position="206"/>
    </location>
</feature>
<dbReference type="RefSeq" id="WP_183510762.1">
    <property type="nucleotide sequence ID" value="NZ_BAABGK010000110.1"/>
</dbReference>